<dbReference type="Pfam" id="PF03992">
    <property type="entry name" value="ABM"/>
    <property type="match status" value="1"/>
</dbReference>
<name>A0ABW4G900_9ACTN</name>
<dbReference type="EC" id="1.-.-.-" evidence="2"/>
<keyword evidence="2" id="KW-0503">Monooxygenase</keyword>
<dbReference type="Proteomes" id="UP001597097">
    <property type="component" value="Unassembled WGS sequence"/>
</dbReference>
<keyword evidence="3" id="KW-1185">Reference proteome</keyword>
<reference evidence="3" key="1">
    <citation type="journal article" date="2019" name="Int. J. Syst. Evol. Microbiol.">
        <title>The Global Catalogue of Microorganisms (GCM) 10K type strain sequencing project: providing services to taxonomists for standard genome sequencing and annotation.</title>
        <authorList>
            <consortium name="The Broad Institute Genomics Platform"/>
            <consortium name="The Broad Institute Genome Sequencing Center for Infectious Disease"/>
            <person name="Wu L."/>
            <person name="Ma J."/>
        </authorList>
    </citation>
    <scope>NUCLEOTIDE SEQUENCE [LARGE SCALE GENOMIC DNA]</scope>
    <source>
        <strain evidence="3">CGMCC 1.15399</strain>
    </source>
</reference>
<keyword evidence="2" id="KW-0560">Oxidoreductase</keyword>
<organism evidence="2 3">
    <name type="scientific">Nonomuraea guangzhouensis</name>
    <dbReference type="NCBI Taxonomy" id="1291555"/>
    <lineage>
        <taxon>Bacteria</taxon>
        <taxon>Bacillati</taxon>
        <taxon>Actinomycetota</taxon>
        <taxon>Actinomycetes</taxon>
        <taxon>Streptosporangiales</taxon>
        <taxon>Streptosporangiaceae</taxon>
        <taxon>Nonomuraea</taxon>
    </lineage>
</organism>
<accession>A0ABW4G900</accession>
<evidence type="ECO:0000313" key="2">
    <source>
        <dbReference type="EMBL" id="MFD1539232.1"/>
    </source>
</evidence>
<evidence type="ECO:0000313" key="3">
    <source>
        <dbReference type="Proteomes" id="UP001597097"/>
    </source>
</evidence>
<dbReference type="InterPro" id="IPR007138">
    <property type="entry name" value="ABM_dom"/>
</dbReference>
<protein>
    <submittedName>
        <fullName evidence="2">Antibiotic biosynthesis monooxygenase family protein</fullName>
        <ecNumber evidence="2">1.-.-.-</ecNumber>
    </submittedName>
</protein>
<comment type="caution">
    <text evidence="2">The sequence shown here is derived from an EMBL/GenBank/DDBJ whole genome shotgun (WGS) entry which is preliminary data.</text>
</comment>
<sequence>MTVIESNQGVITQINVFDVDPDKVDLLITTLQEAARTVTHIPGWISANLHVSLDRTKVTNYAQCASKEAWDAVMEVVYANGYIEKLTAVARPNPCLYNVVWTLDHTQVTPGP</sequence>
<dbReference type="EMBL" id="JBHUCM010000016">
    <property type="protein sequence ID" value="MFD1539232.1"/>
    <property type="molecule type" value="Genomic_DNA"/>
</dbReference>
<dbReference type="GO" id="GO:0004497">
    <property type="term" value="F:monooxygenase activity"/>
    <property type="evidence" value="ECO:0007669"/>
    <property type="project" value="UniProtKB-KW"/>
</dbReference>
<feature type="domain" description="ABM" evidence="1">
    <location>
        <begin position="11"/>
        <end position="72"/>
    </location>
</feature>
<dbReference type="RefSeq" id="WP_219533098.1">
    <property type="nucleotide sequence ID" value="NZ_JAHKRM010000016.1"/>
</dbReference>
<evidence type="ECO:0000259" key="1">
    <source>
        <dbReference type="Pfam" id="PF03992"/>
    </source>
</evidence>
<gene>
    <name evidence="2" type="ORF">ACFSJ0_19400</name>
</gene>
<proteinExistence type="predicted"/>